<name>A0A8T1V8K4_9STRA</name>
<keyword evidence="4" id="KW-0407">Ion channel</keyword>
<evidence type="ECO:0000256" key="1">
    <source>
        <dbReference type="ARBA" id="ARBA00022857"/>
    </source>
</evidence>
<sequence>MSTTSSTAKMTYRFLGNSGLLVSKLSLGSWMGREDKYTVDAWYDMMAEEVMGGAIQKGVAADVWGREDLVITTKLFNGCKGFMECGSYDQGLGRKHIVEGTKVSLAARDIIEACETADRLGLIRPVVEQPQYNLFARNKVEYEYVDLYSKYKLGLTTWSPLAYGTLTGKYSAGTPEDSRFTKGMFKAGPLTEGFEERVLRSPCRGSGPNCNSFVSYHEPKSKSSFCVLEEWFVASSEQRVAMADQLKPIAKELGCSLAQMSIAWAASNENVSTVMVGTSLPSQLEDTLKALYFVSEITPDVKAKIDAVVNLVPTLHAMDQFAFLRMRYL</sequence>
<gene>
    <name evidence="4" type="primary">KCNAB2_16</name>
    <name evidence="4" type="ORF">PHYPSEUDO_012940</name>
</gene>
<keyword evidence="2" id="KW-0560">Oxidoreductase</keyword>
<evidence type="ECO:0000313" key="4">
    <source>
        <dbReference type="EMBL" id="KAG7376663.1"/>
    </source>
</evidence>
<proteinExistence type="predicted"/>
<evidence type="ECO:0000313" key="5">
    <source>
        <dbReference type="Proteomes" id="UP000694044"/>
    </source>
</evidence>
<accession>A0A8T1V8K4</accession>
<keyword evidence="4" id="KW-0406">Ion transport</keyword>
<keyword evidence="4" id="KW-0813">Transport</keyword>
<dbReference type="InterPro" id="IPR023210">
    <property type="entry name" value="NADP_OxRdtase_dom"/>
</dbReference>
<keyword evidence="5" id="KW-1185">Reference proteome</keyword>
<protein>
    <submittedName>
        <fullName evidence="4">Voltage-gated potassium channel subunit beta-2</fullName>
    </submittedName>
</protein>
<comment type="caution">
    <text evidence="4">The sequence shown here is derived from an EMBL/GenBank/DDBJ whole genome shotgun (WGS) entry which is preliminary data.</text>
</comment>
<dbReference type="EMBL" id="JAGDFM010000645">
    <property type="protein sequence ID" value="KAG7376663.1"/>
    <property type="molecule type" value="Genomic_DNA"/>
</dbReference>
<dbReference type="Pfam" id="PF00248">
    <property type="entry name" value="Aldo_ket_red"/>
    <property type="match status" value="1"/>
</dbReference>
<dbReference type="AlphaFoldDB" id="A0A8T1V8K4"/>
<keyword evidence="1" id="KW-0521">NADP</keyword>
<dbReference type="InterPro" id="IPR005399">
    <property type="entry name" value="K_chnl_volt-dep_bsu_KCNAB-rel"/>
</dbReference>
<dbReference type="PANTHER" id="PTHR43150:SF2">
    <property type="entry name" value="HYPERKINETIC, ISOFORM M"/>
    <property type="match status" value="1"/>
</dbReference>
<feature type="domain" description="NADP-dependent oxidoreductase" evidence="3">
    <location>
        <begin position="111"/>
        <end position="308"/>
    </location>
</feature>
<evidence type="ECO:0000259" key="3">
    <source>
        <dbReference type="Pfam" id="PF00248"/>
    </source>
</evidence>
<dbReference type="Proteomes" id="UP000694044">
    <property type="component" value="Unassembled WGS sequence"/>
</dbReference>
<dbReference type="OrthoDB" id="2310150at2759"/>
<dbReference type="PANTHER" id="PTHR43150">
    <property type="entry name" value="HYPERKINETIC, ISOFORM M"/>
    <property type="match status" value="1"/>
</dbReference>
<dbReference type="GO" id="GO:0034220">
    <property type="term" value="P:monoatomic ion transmembrane transport"/>
    <property type="evidence" value="ECO:0007669"/>
    <property type="project" value="UniProtKB-KW"/>
</dbReference>
<organism evidence="4 5">
    <name type="scientific">Phytophthora pseudosyringae</name>
    <dbReference type="NCBI Taxonomy" id="221518"/>
    <lineage>
        <taxon>Eukaryota</taxon>
        <taxon>Sar</taxon>
        <taxon>Stramenopiles</taxon>
        <taxon>Oomycota</taxon>
        <taxon>Peronosporomycetes</taxon>
        <taxon>Peronosporales</taxon>
        <taxon>Peronosporaceae</taxon>
        <taxon>Phytophthora</taxon>
    </lineage>
</organism>
<reference evidence="4" key="1">
    <citation type="submission" date="2021-02" db="EMBL/GenBank/DDBJ databases">
        <authorList>
            <person name="Palmer J.M."/>
        </authorList>
    </citation>
    <scope>NUCLEOTIDE SEQUENCE</scope>
    <source>
        <strain evidence="4">SCRP734</strain>
    </source>
</reference>
<dbReference type="GO" id="GO:0016491">
    <property type="term" value="F:oxidoreductase activity"/>
    <property type="evidence" value="ECO:0007669"/>
    <property type="project" value="UniProtKB-KW"/>
</dbReference>
<evidence type="ECO:0000256" key="2">
    <source>
        <dbReference type="ARBA" id="ARBA00023002"/>
    </source>
</evidence>